<gene>
    <name evidence="1" type="ORF">NliqN6_3465</name>
</gene>
<accession>A0A8H3TUD1</accession>
<reference evidence="1" key="1">
    <citation type="submission" date="2020-07" db="EMBL/GenBank/DDBJ databases">
        <title>Draft Genome Sequence of a Deep-Sea Yeast, Naganishia (Cryptococcus) liquefaciens strain N6.</title>
        <authorList>
            <person name="Han Y.W."/>
            <person name="Kajitani R."/>
            <person name="Morimoto H."/>
            <person name="Parhat M."/>
            <person name="Tsubouchi H."/>
            <person name="Bakenova O."/>
            <person name="Ogata M."/>
            <person name="Argunhan B."/>
            <person name="Aoki R."/>
            <person name="Kajiwara S."/>
            <person name="Itoh T."/>
            <person name="Iwasaki H."/>
        </authorList>
    </citation>
    <scope>NUCLEOTIDE SEQUENCE</scope>
    <source>
        <strain evidence="1">N6</strain>
    </source>
</reference>
<comment type="caution">
    <text evidence="1">The sequence shown here is derived from an EMBL/GenBank/DDBJ whole genome shotgun (WGS) entry which is preliminary data.</text>
</comment>
<evidence type="ECO:0000313" key="2">
    <source>
        <dbReference type="Proteomes" id="UP000620104"/>
    </source>
</evidence>
<protein>
    <submittedName>
        <fullName evidence="1">Uncharacterized protein</fullName>
    </submittedName>
</protein>
<evidence type="ECO:0000313" key="1">
    <source>
        <dbReference type="EMBL" id="GHJ87063.1"/>
    </source>
</evidence>
<organism evidence="1 2">
    <name type="scientific">Naganishia liquefaciens</name>
    <dbReference type="NCBI Taxonomy" id="104408"/>
    <lineage>
        <taxon>Eukaryota</taxon>
        <taxon>Fungi</taxon>
        <taxon>Dikarya</taxon>
        <taxon>Basidiomycota</taxon>
        <taxon>Agaricomycotina</taxon>
        <taxon>Tremellomycetes</taxon>
        <taxon>Filobasidiales</taxon>
        <taxon>Filobasidiaceae</taxon>
        <taxon>Naganishia</taxon>
    </lineage>
</organism>
<dbReference type="Proteomes" id="UP000620104">
    <property type="component" value="Unassembled WGS sequence"/>
</dbReference>
<dbReference type="EMBL" id="BLZA01000020">
    <property type="protein sequence ID" value="GHJ87063.1"/>
    <property type="molecule type" value="Genomic_DNA"/>
</dbReference>
<dbReference type="AlphaFoldDB" id="A0A8H3TUD1"/>
<proteinExistence type="predicted"/>
<keyword evidence="2" id="KW-1185">Reference proteome</keyword>
<name>A0A8H3TUD1_9TREE</name>
<sequence length="182" mass="20648">MLCGPLTITVTDQKLLLFQSQPSDVDTIWSRVVEANRANFEALMNAYQRMTSESKSSQAGEYNVGKQLLAAFQFALLEKVVQLRKVKKTERKLINSWKVTPDLESFTVHVANLPDPSIVSSKTLTYEIQNWTLRKSLHRFLGKHGTELMGRNMNLYWAQVSGVWGPYVVGWNTELPGNKSTL</sequence>